<evidence type="ECO:0000313" key="2">
    <source>
        <dbReference type="Proteomes" id="UP000793456"/>
    </source>
</evidence>
<reference evidence="1" key="1">
    <citation type="submission" date="2018-11" db="EMBL/GenBank/DDBJ databases">
        <title>The sequence and de novo assembly of Larimichthys crocea genome using PacBio and Hi-C technologies.</title>
        <authorList>
            <person name="Xu P."/>
            <person name="Chen B."/>
            <person name="Zhou Z."/>
            <person name="Ke Q."/>
            <person name="Wu Y."/>
            <person name="Bai H."/>
            <person name="Pu F."/>
        </authorList>
    </citation>
    <scope>NUCLEOTIDE SEQUENCE</scope>
    <source>
        <tissue evidence="1">Muscle</tissue>
    </source>
</reference>
<name>A0ACD3QF42_LARCR</name>
<dbReference type="EMBL" id="CM011693">
    <property type="protein sequence ID" value="TMS05296.1"/>
    <property type="molecule type" value="Genomic_DNA"/>
</dbReference>
<keyword evidence="2" id="KW-1185">Reference proteome</keyword>
<gene>
    <name evidence="1" type="ORF">E3U43_004546</name>
</gene>
<accession>A0ACD3QF42</accession>
<protein>
    <submittedName>
        <fullName evidence="1">Uncharacterized protein</fullName>
    </submittedName>
</protein>
<proteinExistence type="predicted"/>
<organism evidence="1 2">
    <name type="scientific">Larimichthys crocea</name>
    <name type="common">Large yellow croaker</name>
    <name type="synonym">Pseudosciaena crocea</name>
    <dbReference type="NCBI Taxonomy" id="215358"/>
    <lineage>
        <taxon>Eukaryota</taxon>
        <taxon>Metazoa</taxon>
        <taxon>Chordata</taxon>
        <taxon>Craniata</taxon>
        <taxon>Vertebrata</taxon>
        <taxon>Euteleostomi</taxon>
        <taxon>Actinopterygii</taxon>
        <taxon>Neopterygii</taxon>
        <taxon>Teleostei</taxon>
        <taxon>Neoteleostei</taxon>
        <taxon>Acanthomorphata</taxon>
        <taxon>Eupercaria</taxon>
        <taxon>Sciaenidae</taxon>
        <taxon>Larimichthys</taxon>
    </lineage>
</organism>
<evidence type="ECO:0000313" key="1">
    <source>
        <dbReference type="EMBL" id="TMS05296.1"/>
    </source>
</evidence>
<sequence>MWTTRSAPVQLYFSIIFSPPCSLYSLSTCAAHARGKQPTSAASVSGHTRHTRHSDRERWRASQRRSLICISPPKKNKHQPSNTEDKKSACKARLWSALCWSPCELLFQKNELLLTRLFLLLYFSLKPLDIEFMKRLHDKVNVIPLIAKADTLTPEECQLFKKQIMKEIQEHKIKIYEFPDTEDDEDNKLIRKIKEKMPLAVVGSNVVIEVNGKKVRGRQYPWGVAEVENGEHCDFTVLRNMLIRTHMQDLKDVTNNVHYENYRSKKLAAVTCNGVDTSKTKGQLTKSPLAQMEEERREHVMKMKKMEAEMEQVFEMKVKEKKQKLKDSEAELERRHEQMKRNLEAQYKELEEKRRVFEDEKANWEAQQRILEQQKLDASKSVTLVFIAWFDLSLRCKMFV</sequence>
<comment type="caution">
    <text evidence="1">The sequence shown here is derived from an EMBL/GenBank/DDBJ whole genome shotgun (WGS) entry which is preliminary data.</text>
</comment>
<dbReference type="Proteomes" id="UP000793456">
    <property type="component" value="Chromosome XX"/>
</dbReference>